<dbReference type="Gene3D" id="3.90.1200.10">
    <property type="match status" value="1"/>
</dbReference>
<evidence type="ECO:0000313" key="3">
    <source>
        <dbReference type="Proteomes" id="UP000657931"/>
    </source>
</evidence>
<dbReference type="EMBL" id="JACSQT010000003">
    <property type="protein sequence ID" value="MBD7936956.1"/>
    <property type="molecule type" value="Genomic_DNA"/>
</dbReference>
<dbReference type="SUPFAM" id="SSF56112">
    <property type="entry name" value="Protein kinase-like (PK-like)"/>
    <property type="match status" value="1"/>
</dbReference>
<dbReference type="RefSeq" id="WP_191812720.1">
    <property type="nucleotide sequence ID" value="NZ_JACSQT010000003.1"/>
</dbReference>
<accession>A0ABR8QN45</accession>
<comment type="caution">
    <text evidence="2">The sequence shown here is derived from an EMBL/GenBank/DDBJ whole genome shotgun (WGS) entry which is preliminary data.</text>
</comment>
<dbReference type="InterPro" id="IPR011009">
    <property type="entry name" value="Kinase-like_dom_sf"/>
</dbReference>
<dbReference type="Pfam" id="PF01636">
    <property type="entry name" value="APH"/>
    <property type="match status" value="1"/>
</dbReference>
<dbReference type="Proteomes" id="UP000657931">
    <property type="component" value="Unassembled WGS sequence"/>
</dbReference>
<feature type="domain" description="Aminoglycoside phosphotransferase" evidence="1">
    <location>
        <begin position="30"/>
        <end position="228"/>
    </location>
</feature>
<sequence length="296" mass="34284">MVFDSKLDKQLKQEIRIALETEGSWQLEDISFIGRGVVNAVYLIQDRLKGKFAVRTPWQIEGESGEISLKKEYQLSKHCYAHGFPVAKVYQLYIGENINFLLSEYISGQHDNYRSDQIGEKINELHQLPVEGLSIIDQHNQSLPNIISTRIVDRLHQVNTLLSAEFTVPNKAEIEKILNTSTNPNVLMHLDVRPPNIFTENGRLRAFIDWDNAFIGDPIMELTRIFESKELDEKEFMKGYGESLLEQTDSLIQNIYRLDTTLMLSLLFAIDLKDGKKRTYYMNRTKNLLLDITKRM</sequence>
<dbReference type="InterPro" id="IPR051678">
    <property type="entry name" value="AGP_Transferase"/>
</dbReference>
<evidence type="ECO:0000259" key="1">
    <source>
        <dbReference type="Pfam" id="PF01636"/>
    </source>
</evidence>
<organism evidence="2 3">
    <name type="scientific">Cytobacillus stercorigallinarum</name>
    <dbReference type="NCBI Taxonomy" id="2762240"/>
    <lineage>
        <taxon>Bacteria</taxon>
        <taxon>Bacillati</taxon>
        <taxon>Bacillota</taxon>
        <taxon>Bacilli</taxon>
        <taxon>Bacillales</taxon>
        <taxon>Bacillaceae</taxon>
        <taxon>Cytobacillus</taxon>
    </lineage>
</organism>
<gene>
    <name evidence="2" type="ORF">H9655_07925</name>
</gene>
<reference evidence="2 3" key="1">
    <citation type="submission" date="2020-08" db="EMBL/GenBank/DDBJ databases">
        <title>A Genomic Blueprint of the Chicken Gut Microbiome.</title>
        <authorList>
            <person name="Gilroy R."/>
            <person name="Ravi A."/>
            <person name="Getino M."/>
            <person name="Pursley I."/>
            <person name="Horton D.L."/>
            <person name="Alikhan N.-F."/>
            <person name="Baker D."/>
            <person name="Gharbi K."/>
            <person name="Hall N."/>
            <person name="Watson M."/>
            <person name="Adriaenssens E.M."/>
            <person name="Foster-Nyarko E."/>
            <person name="Jarju S."/>
            <person name="Secka A."/>
            <person name="Antonio M."/>
            <person name="Oren A."/>
            <person name="Chaudhuri R."/>
            <person name="La Ragione R.M."/>
            <person name="Hildebrand F."/>
            <person name="Pallen M.J."/>
        </authorList>
    </citation>
    <scope>NUCLEOTIDE SEQUENCE [LARGE SCALE GENOMIC DNA]</scope>
    <source>
        <strain evidence="2 3">Sa5YUA1</strain>
    </source>
</reference>
<protein>
    <submittedName>
        <fullName evidence="2">Aminoglycoside phosphotransferase family protein</fullName>
    </submittedName>
</protein>
<proteinExistence type="predicted"/>
<name>A0ABR8QN45_9BACI</name>
<dbReference type="InterPro" id="IPR002575">
    <property type="entry name" value="Aminoglycoside_PTrfase"/>
</dbReference>
<evidence type="ECO:0000313" key="2">
    <source>
        <dbReference type="EMBL" id="MBD7936956.1"/>
    </source>
</evidence>
<dbReference type="PANTHER" id="PTHR21310">
    <property type="entry name" value="AMINOGLYCOSIDE PHOSPHOTRANSFERASE-RELATED-RELATED"/>
    <property type="match status" value="1"/>
</dbReference>
<keyword evidence="3" id="KW-1185">Reference proteome</keyword>